<dbReference type="PATRIC" id="fig|1566026.4.peg.1871"/>
<feature type="chain" id="PRO_5005579890" description="HYR domain-containing protein" evidence="1">
    <location>
        <begin position="25"/>
        <end position="652"/>
    </location>
</feature>
<reference evidence="3" key="1">
    <citation type="submission" date="2014-11" db="EMBL/GenBank/DDBJ databases">
        <title>Genome sequencing of Roseivirga sp. D-25.</title>
        <authorList>
            <person name="Selvaratnam C."/>
            <person name="Thevarajoo S."/>
            <person name="Goh K.M."/>
            <person name="Eee R."/>
            <person name="Chan K.-G."/>
            <person name="Chong C.S."/>
        </authorList>
    </citation>
    <scope>NUCLEOTIDE SEQUENCE [LARGE SCALE GENOMIC DNA]</scope>
    <source>
        <strain evidence="3">D-25</strain>
    </source>
</reference>
<dbReference type="RefSeq" id="WP_053224981.1">
    <property type="nucleotide sequence ID" value="NZ_JSVA01000022.1"/>
</dbReference>
<accession>A0A0L8AH36</accession>
<proteinExistence type="predicted"/>
<keyword evidence="3" id="KW-1185">Reference proteome</keyword>
<protein>
    <recommendedName>
        <fullName evidence="4">HYR domain-containing protein</fullName>
    </recommendedName>
</protein>
<comment type="caution">
    <text evidence="2">The sequence shown here is derived from an EMBL/GenBank/DDBJ whole genome shotgun (WGS) entry which is preliminary data.</text>
</comment>
<feature type="signal peptide" evidence="1">
    <location>
        <begin position="1"/>
        <end position="24"/>
    </location>
</feature>
<evidence type="ECO:0000313" key="2">
    <source>
        <dbReference type="EMBL" id="KOF01586.1"/>
    </source>
</evidence>
<sequence length="652" mass="71624">MRKFYAKMIFIFLAFLILKSQAFAFQIPANDTRQTAFQLPLGPNGNYFSKEGQFSANGASGDGTYYSRWGSRASRSVWFKFKAPASDKIIVTVEGQESYIQLALVNAKDEELASTAFGYPVKSDQLLFTGLREGDEYFIVVDNPIEGKPIGQFTLKFQNYLMTTCTQPYVLALDANGKGRVKIDDLLSEDCYWPCAGVECSRELTKSNFSCNDLGENYVTIKGVGANGTTYYGTTLVKVVDNIPPTIAVRNIRANITNGEFVKVDPKNVILWRCGKIDSSPSPNPVPGAGETQFFQERPCAKDNCGIELFELSKTTFTCDDLGENEVIARVVDKSGNEATTKVIITIYDLTAPVAKAKDATVYLAVNGLAKADANLMDDGSTSGCAGYNASLNKSIFDYNDLGKNEVAFIVKDDRGNLASTMVNITVEDTLKPVIVSQPAKMYLDKNGKLEVRDAKALAKLCSDAVIVVRENWAGFEPDGSREGEFFQMFSKQEGCTKDNAQISEFWTEPREFTSANLGENEVDLFVSDMSGNYTSTKAKLMVLPFDTSCKKELWTVKSGDWNDPNIWSNKENGEAIGVVPCESSTVNIKGQKVNFVIEGEVAVKTVNLLEGSDPTELYIQVGSLKVKEAISEKGNVTLKQSEIGKLEVIKK</sequence>
<dbReference type="EMBL" id="JSVA01000022">
    <property type="protein sequence ID" value="KOF01586.1"/>
    <property type="molecule type" value="Genomic_DNA"/>
</dbReference>
<evidence type="ECO:0000313" key="3">
    <source>
        <dbReference type="Proteomes" id="UP000036908"/>
    </source>
</evidence>
<name>A0A0L8AH36_9BACT</name>
<evidence type="ECO:0008006" key="4">
    <source>
        <dbReference type="Google" id="ProtNLM"/>
    </source>
</evidence>
<dbReference type="AlphaFoldDB" id="A0A0L8AH36"/>
<dbReference type="Proteomes" id="UP000036908">
    <property type="component" value="Unassembled WGS sequence"/>
</dbReference>
<evidence type="ECO:0000256" key="1">
    <source>
        <dbReference type="SAM" id="SignalP"/>
    </source>
</evidence>
<organism evidence="2 3">
    <name type="scientific">Roseivirga seohaensis subsp. aquiponti</name>
    <dbReference type="NCBI Taxonomy" id="1566026"/>
    <lineage>
        <taxon>Bacteria</taxon>
        <taxon>Pseudomonadati</taxon>
        <taxon>Bacteroidota</taxon>
        <taxon>Cytophagia</taxon>
        <taxon>Cytophagales</taxon>
        <taxon>Roseivirgaceae</taxon>
        <taxon>Roseivirga</taxon>
    </lineage>
</organism>
<keyword evidence="1" id="KW-0732">Signal</keyword>
<dbReference type="OrthoDB" id="7794186at2"/>
<gene>
    <name evidence="2" type="ORF">OB69_17155</name>
</gene>